<dbReference type="Proteomes" id="UP001590950">
    <property type="component" value="Unassembled WGS sequence"/>
</dbReference>
<evidence type="ECO:0000313" key="3">
    <source>
        <dbReference type="EMBL" id="KAL2036363.1"/>
    </source>
</evidence>
<evidence type="ECO:0000256" key="2">
    <source>
        <dbReference type="SAM" id="Phobius"/>
    </source>
</evidence>
<keyword evidence="2" id="KW-0472">Membrane</keyword>
<keyword evidence="4" id="KW-1185">Reference proteome</keyword>
<evidence type="ECO:0000256" key="1">
    <source>
        <dbReference type="SAM" id="MobiDB-lite"/>
    </source>
</evidence>
<keyword evidence="2" id="KW-0812">Transmembrane</keyword>
<feature type="compositionally biased region" description="Polar residues" evidence="1">
    <location>
        <begin position="71"/>
        <end position="81"/>
    </location>
</feature>
<evidence type="ECO:0000313" key="4">
    <source>
        <dbReference type="Proteomes" id="UP001590950"/>
    </source>
</evidence>
<feature type="transmembrane region" description="Helical" evidence="2">
    <location>
        <begin position="163"/>
        <end position="185"/>
    </location>
</feature>
<comment type="caution">
    <text evidence="3">The sequence shown here is derived from an EMBL/GenBank/DDBJ whole genome shotgun (WGS) entry which is preliminary data.</text>
</comment>
<protein>
    <submittedName>
        <fullName evidence="3">Uncharacterized protein</fullName>
    </submittedName>
</protein>
<dbReference type="EMBL" id="JBEFKJ010000174">
    <property type="protein sequence ID" value="KAL2036363.1"/>
    <property type="molecule type" value="Genomic_DNA"/>
</dbReference>
<keyword evidence="2" id="KW-1133">Transmembrane helix</keyword>
<gene>
    <name evidence="3" type="ORF">N7G274_010917</name>
</gene>
<sequence>MENPAPAHITHFDNEAPYVAASTSHRTETTTLPTGTRSYTKDEAHPAKSIPGAQPSPKQTKKARVWKDSSIGHQQAGNSNEKAPGLPEERSDRIRAWVRLVKECRKNYCPRTPPLLVLPTAPTDKEKYAYTNMNRPFLVSCGTLTFLILAVGGWMFAKSSPAFAWFALYAFFPQFYLLTTLLIMVSGKQFDLA</sequence>
<feature type="region of interest" description="Disordered" evidence="1">
    <location>
        <begin position="1"/>
        <end position="88"/>
    </location>
</feature>
<organism evidence="3 4">
    <name type="scientific">Stereocaulon virgatum</name>
    <dbReference type="NCBI Taxonomy" id="373712"/>
    <lineage>
        <taxon>Eukaryota</taxon>
        <taxon>Fungi</taxon>
        <taxon>Dikarya</taxon>
        <taxon>Ascomycota</taxon>
        <taxon>Pezizomycotina</taxon>
        <taxon>Lecanoromycetes</taxon>
        <taxon>OSLEUM clade</taxon>
        <taxon>Lecanoromycetidae</taxon>
        <taxon>Lecanorales</taxon>
        <taxon>Lecanorineae</taxon>
        <taxon>Stereocaulaceae</taxon>
        <taxon>Stereocaulon</taxon>
    </lineage>
</organism>
<feature type="transmembrane region" description="Helical" evidence="2">
    <location>
        <begin position="137"/>
        <end position="157"/>
    </location>
</feature>
<reference evidence="3 4" key="1">
    <citation type="submission" date="2024-09" db="EMBL/GenBank/DDBJ databases">
        <title>Rethinking Asexuality: The Enigmatic Case of Functional Sexual Genes in Lepraria (Stereocaulaceae).</title>
        <authorList>
            <person name="Doellman M."/>
            <person name="Sun Y."/>
            <person name="Barcenas-Pena A."/>
            <person name="Lumbsch H.T."/>
            <person name="Grewe F."/>
        </authorList>
    </citation>
    <scope>NUCLEOTIDE SEQUENCE [LARGE SCALE GENOMIC DNA]</scope>
    <source>
        <strain evidence="3 4">Mercado 3170</strain>
    </source>
</reference>
<name>A0ABR3ZUJ4_9LECA</name>
<accession>A0ABR3ZUJ4</accession>
<feature type="non-terminal residue" evidence="3">
    <location>
        <position position="193"/>
    </location>
</feature>
<proteinExistence type="predicted"/>